<dbReference type="eggNOG" id="KOG3627">
    <property type="taxonomic scope" value="Eukaryota"/>
</dbReference>
<dbReference type="PROSITE" id="PS50240">
    <property type="entry name" value="TRYPSIN_DOM"/>
    <property type="match status" value="1"/>
</dbReference>
<gene>
    <name evidence="8" type="ORF">DAPPUDRAFT_231784</name>
</gene>
<organism evidence="8 9">
    <name type="scientific">Daphnia pulex</name>
    <name type="common">Water flea</name>
    <dbReference type="NCBI Taxonomy" id="6669"/>
    <lineage>
        <taxon>Eukaryota</taxon>
        <taxon>Metazoa</taxon>
        <taxon>Ecdysozoa</taxon>
        <taxon>Arthropoda</taxon>
        <taxon>Crustacea</taxon>
        <taxon>Branchiopoda</taxon>
        <taxon>Diplostraca</taxon>
        <taxon>Cladocera</taxon>
        <taxon>Anomopoda</taxon>
        <taxon>Daphniidae</taxon>
        <taxon>Daphnia</taxon>
    </lineage>
</organism>
<evidence type="ECO:0000256" key="6">
    <source>
        <dbReference type="SAM" id="SignalP"/>
    </source>
</evidence>
<dbReference type="EMBL" id="GL732667">
    <property type="protein sequence ID" value="EFX67832.1"/>
    <property type="molecule type" value="Genomic_DNA"/>
</dbReference>
<dbReference type="STRING" id="6669.E9HK73"/>
<dbReference type="PhylomeDB" id="E9HK73"/>
<dbReference type="SMART" id="SM00020">
    <property type="entry name" value="Tryp_SPc"/>
    <property type="match status" value="1"/>
</dbReference>
<dbReference type="PRINTS" id="PR00722">
    <property type="entry name" value="CHYMOTRYPSIN"/>
</dbReference>
<keyword evidence="3" id="KW-0378">Hydrolase</keyword>
<evidence type="ECO:0000256" key="2">
    <source>
        <dbReference type="ARBA" id="ARBA00022670"/>
    </source>
</evidence>
<keyword evidence="6" id="KW-0732">Signal</keyword>
<dbReference type="AlphaFoldDB" id="E9HK73"/>
<dbReference type="Pfam" id="PF00089">
    <property type="entry name" value="Trypsin"/>
    <property type="match status" value="1"/>
</dbReference>
<keyword evidence="9" id="KW-1185">Reference proteome</keyword>
<keyword evidence="4" id="KW-0720">Serine protease</keyword>
<evidence type="ECO:0000313" key="8">
    <source>
        <dbReference type="EMBL" id="EFX67832.1"/>
    </source>
</evidence>
<dbReference type="InParanoid" id="E9HK73"/>
<dbReference type="PROSITE" id="PS00134">
    <property type="entry name" value="TRYPSIN_HIS"/>
    <property type="match status" value="1"/>
</dbReference>
<feature type="chain" id="PRO_5003241994" description="Peptidase S1 domain-containing protein" evidence="6">
    <location>
        <begin position="17"/>
        <end position="286"/>
    </location>
</feature>
<dbReference type="GO" id="GO:0006508">
    <property type="term" value="P:proteolysis"/>
    <property type="evidence" value="ECO:0007669"/>
    <property type="project" value="UniProtKB-KW"/>
</dbReference>
<dbReference type="PANTHER" id="PTHR24276">
    <property type="entry name" value="POLYSERASE-RELATED"/>
    <property type="match status" value="1"/>
</dbReference>
<comment type="similarity">
    <text evidence="1">Belongs to the peptidase S1 family.</text>
</comment>
<accession>E9HK73</accession>
<proteinExistence type="inferred from homology"/>
<dbReference type="KEGG" id="dpx:DAPPUDRAFT_231784"/>
<feature type="signal peptide" evidence="6">
    <location>
        <begin position="1"/>
        <end position="16"/>
    </location>
</feature>
<dbReference type="SUPFAM" id="SSF50494">
    <property type="entry name" value="Trypsin-like serine proteases"/>
    <property type="match status" value="1"/>
</dbReference>
<evidence type="ECO:0000313" key="9">
    <source>
        <dbReference type="Proteomes" id="UP000000305"/>
    </source>
</evidence>
<dbReference type="GO" id="GO:0004252">
    <property type="term" value="F:serine-type endopeptidase activity"/>
    <property type="evidence" value="ECO:0007669"/>
    <property type="project" value="InterPro"/>
</dbReference>
<dbReference type="GO" id="GO:0045087">
    <property type="term" value="P:innate immune response"/>
    <property type="evidence" value="ECO:0000318"/>
    <property type="project" value="GO_Central"/>
</dbReference>
<reference evidence="8 9" key="1">
    <citation type="journal article" date="2011" name="Science">
        <title>The ecoresponsive genome of Daphnia pulex.</title>
        <authorList>
            <person name="Colbourne J.K."/>
            <person name="Pfrender M.E."/>
            <person name="Gilbert D."/>
            <person name="Thomas W.K."/>
            <person name="Tucker A."/>
            <person name="Oakley T.H."/>
            <person name="Tokishita S."/>
            <person name="Aerts A."/>
            <person name="Arnold G.J."/>
            <person name="Basu M.K."/>
            <person name="Bauer D.J."/>
            <person name="Caceres C.E."/>
            <person name="Carmel L."/>
            <person name="Casola C."/>
            <person name="Choi J.H."/>
            <person name="Detter J.C."/>
            <person name="Dong Q."/>
            <person name="Dusheyko S."/>
            <person name="Eads B.D."/>
            <person name="Frohlich T."/>
            <person name="Geiler-Samerotte K.A."/>
            <person name="Gerlach D."/>
            <person name="Hatcher P."/>
            <person name="Jogdeo S."/>
            <person name="Krijgsveld J."/>
            <person name="Kriventseva E.V."/>
            <person name="Kultz D."/>
            <person name="Laforsch C."/>
            <person name="Lindquist E."/>
            <person name="Lopez J."/>
            <person name="Manak J.R."/>
            <person name="Muller J."/>
            <person name="Pangilinan J."/>
            <person name="Patwardhan R.P."/>
            <person name="Pitluck S."/>
            <person name="Pritham E.J."/>
            <person name="Rechtsteiner A."/>
            <person name="Rho M."/>
            <person name="Rogozin I.B."/>
            <person name="Sakarya O."/>
            <person name="Salamov A."/>
            <person name="Schaack S."/>
            <person name="Shapiro H."/>
            <person name="Shiga Y."/>
            <person name="Skalitzky C."/>
            <person name="Smith Z."/>
            <person name="Souvorov A."/>
            <person name="Sung W."/>
            <person name="Tang Z."/>
            <person name="Tsuchiya D."/>
            <person name="Tu H."/>
            <person name="Vos H."/>
            <person name="Wang M."/>
            <person name="Wolf Y.I."/>
            <person name="Yamagata H."/>
            <person name="Yamada T."/>
            <person name="Ye Y."/>
            <person name="Shaw J.R."/>
            <person name="Andrews J."/>
            <person name="Crease T.J."/>
            <person name="Tang H."/>
            <person name="Lucas S.M."/>
            <person name="Robertson H.M."/>
            <person name="Bork P."/>
            <person name="Koonin E.V."/>
            <person name="Zdobnov E.M."/>
            <person name="Grigoriev I.V."/>
            <person name="Lynch M."/>
            <person name="Boore J.L."/>
        </authorList>
    </citation>
    <scope>NUCLEOTIDE SEQUENCE [LARGE SCALE GENOMIC DNA]</scope>
</reference>
<dbReference type="Gene3D" id="2.40.10.10">
    <property type="entry name" value="Trypsin-like serine proteases"/>
    <property type="match status" value="1"/>
</dbReference>
<dbReference type="OrthoDB" id="6351204at2759"/>
<keyword evidence="5" id="KW-1015">Disulfide bond</keyword>
<evidence type="ECO:0000256" key="4">
    <source>
        <dbReference type="ARBA" id="ARBA00022825"/>
    </source>
</evidence>
<dbReference type="InterPro" id="IPR050430">
    <property type="entry name" value="Peptidase_S1"/>
</dbReference>
<evidence type="ECO:0000256" key="1">
    <source>
        <dbReference type="ARBA" id="ARBA00007664"/>
    </source>
</evidence>
<dbReference type="CDD" id="cd00190">
    <property type="entry name" value="Tryp_SPc"/>
    <property type="match status" value="1"/>
</dbReference>
<dbReference type="PANTHER" id="PTHR24276:SF98">
    <property type="entry name" value="FI18310P1-RELATED"/>
    <property type="match status" value="1"/>
</dbReference>
<dbReference type="InterPro" id="IPR001254">
    <property type="entry name" value="Trypsin_dom"/>
</dbReference>
<dbReference type="Proteomes" id="UP000000305">
    <property type="component" value="Unassembled WGS sequence"/>
</dbReference>
<sequence length="286" mass="30752">MSGLLLQILCLMFVSACFVRADSADDETDSIIGGTTVVKGQYKYMALILKKKGTKTTMCGGTIISSQHILTAAHCFEAADLPYDSVAVHVNDYNNSPLDSSAITRSVLDQTKDIRKHAKYDKDLRTDDIAIVKLDRVLTTAELTNVAIVSVLNTTLTYAGSVGVALGWGVTKSDFGTLISRSMQQVSLNIQDDDLCDALWETKYVPASHLCTFTPKKAVCWGDDGGPILVNGVQVGISSFSKANAAAAATGTAPICERGSVFTRVSTYVRNGWIQENLLDPIDISK</sequence>
<dbReference type="InterPro" id="IPR001314">
    <property type="entry name" value="Peptidase_S1A"/>
</dbReference>
<dbReference type="InterPro" id="IPR009003">
    <property type="entry name" value="Peptidase_S1_PA"/>
</dbReference>
<dbReference type="GO" id="GO:0005615">
    <property type="term" value="C:extracellular space"/>
    <property type="evidence" value="ECO:0000318"/>
    <property type="project" value="GO_Central"/>
</dbReference>
<dbReference type="InterPro" id="IPR043504">
    <property type="entry name" value="Peptidase_S1_PA_chymotrypsin"/>
</dbReference>
<evidence type="ECO:0000259" key="7">
    <source>
        <dbReference type="PROSITE" id="PS50240"/>
    </source>
</evidence>
<dbReference type="InterPro" id="IPR018114">
    <property type="entry name" value="TRYPSIN_HIS"/>
</dbReference>
<dbReference type="FunFam" id="2.40.10.10:FF:000068">
    <property type="entry name" value="transmembrane protease serine 2"/>
    <property type="match status" value="1"/>
</dbReference>
<evidence type="ECO:0000256" key="5">
    <source>
        <dbReference type="ARBA" id="ARBA00023157"/>
    </source>
</evidence>
<protein>
    <recommendedName>
        <fullName evidence="7">Peptidase S1 domain-containing protein</fullName>
    </recommendedName>
</protein>
<dbReference type="HOGENOM" id="CLU_006842_7_6_1"/>
<evidence type="ECO:0000256" key="3">
    <source>
        <dbReference type="ARBA" id="ARBA00022801"/>
    </source>
</evidence>
<feature type="domain" description="Peptidase S1" evidence="7">
    <location>
        <begin position="31"/>
        <end position="279"/>
    </location>
</feature>
<keyword evidence="2" id="KW-0645">Protease</keyword>
<name>E9HK73_DAPPU</name>